<dbReference type="Pfam" id="PF13511">
    <property type="entry name" value="DUF4124"/>
    <property type="match status" value="1"/>
</dbReference>
<keyword evidence="1" id="KW-0175">Coiled coil</keyword>
<organism evidence="3 4">
    <name type="scientific">Pelomicrobium methylotrophicum</name>
    <dbReference type="NCBI Taxonomy" id="2602750"/>
    <lineage>
        <taxon>Bacteria</taxon>
        <taxon>Pseudomonadati</taxon>
        <taxon>Pseudomonadota</taxon>
        <taxon>Hydrogenophilia</taxon>
        <taxon>Hydrogenophilia incertae sedis</taxon>
        <taxon>Pelomicrobium</taxon>
    </lineage>
</organism>
<reference evidence="3 4" key="1">
    <citation type="submission" date="2019-08" db="EMBL/GenBank/DDBJ databases">
        <title>Pelomicrobium methylotrophicum gen. nov., sp. nov. a moderately thermophilic, facultatively anaerobic, lithoautotrophic and methylotrophic bacterium isolated from a terrestrial mud volcano.</title>
        <authorList>
            <person name="Slobodkina G.B."/>
            <person name="Merkel A.Y."/>
            <person name="Slobodkin A.I."/>
        </authorList>
    </citation>
    <scope>NUCLEOTIDE SEQUENCE [LARGE SCALE GENOMIC DNA]</scope>
    <source>
        <strain evidence="3 4">SM250</strain>
    </source>
</reference>
<comment type="caution">
    <text evidence="3">The sequence shown here is derived from an EMBL/GenBank/DDBJ whole genome shotgun (WGS) entry which is preliminary data.</text>
</comment>
<feature type="coiled-coil region" evidence="1">
    <location>
        <begin position="81"/>
        <end position="113"/>
    </location>
</feature>
<dbReference type="EMBL" id="VPFL01000016">
    <property type="protein sequence ID" value="TXF11140.1"/>
    <property type="molecule type" value="Genomic_DNA"/>
</dbReference>
<accession>A0A5C7EID7</accession>
<proteinExistence type="predicted"/>
<name>A0A5C7EID7_9PROT</name>
<evidence type="ECO:0000313" key="3">
    <source>
        <dbReference type="EMBL" id="TXF11140.1"/>
    </source>
</evidence>
<dbReference type="AlphaFoldDB" id="A0A5C7EID7"/>
<dbReference type="OrthoDB" id="9181422at2"/>
<evidence type="ECO:0000256" key="1">
    <source>
        <dbReference type="SAM" id="Coils"/>
    </source>
</evidence>
<evidence type="ECO:0000259" key="2">
    <source>
        <dbReference type="Pfam" id="PF13511"/>
    </source>
</evidence>
<evidence type="ECO:0000313" key="4">
    <source>
        <dbReference type="Proteomes" id="UP000321201"/>
    </source>
</evidence>
<protein>
    <submittedName>
        <fullName evidence="3">DUF4124 domain-containing protein</fullName>
    </submittedName>
</protein>
<dbReference type="InParanoid" id="A0A5C7EID7"/>
<gene>
    <name evidence="3" type="ORF">FR698_11520</name>
</gene>
<dbReference type="InterPro" id="IPR025392">
    <property type="entry name" value="DUF4124"/>
</dbReference>
<sequence>MYFLGYHLPSRSARQGAGMMRYALFPAVLALWAGPVFADLYKCIDAHGRVQYTDQPAAACLQKGATVKVPPATPPAATAPKSLQEQELEFRKRRAEQAEAEAQAQKEAQLKAQNCEAARANLAVFTQGGRVIRYNAQGEREYLSDEQRAQEIEKWQKEVAQWCGT</sequence>
<keyword evidence="4" id="KW-1185">Reference proteome</keyword>
<dbReference type="Proteomes" id="UP000321201">
    <property type="component" value="Unassembled WGS sequence"/>
</dbReference>
<feature type="domain" description="DUF4124" evidence="2">
    <location>
        <begin position="29"/>
        <end position="80"/>
    </location>
</feature>